<comment type="similarity">
    <text evidence="4">Belongs to the DksA family.</text>
</comment>
<evidence type="ECO:0000259" key="6">
    <source>
        <dbReference type="Pfam" id="PF01258"/>
    </source>
</evidence>
<organism evidence="8 9">
    <name type="scientific">Candidatus Profftella armatura</name>
    <name type="common">Diaphorina cf. continua</name>
    <dbReference type="NCBI Taxonomy" id="2661583"/>
    <lineage>
        <taxon>Bacteria</taxon>
        <taxon>Pseudomonadati</taxon>
        <taxon>Pseudomonadota</taxon>
        <taxon>Betaproteobacteria</taxon>
        <taxon>Candidatus Profftella</taxon>
    </lineage>
</organism>
<accession>A0A7R7AB13</accession>
<dbReference type="InterPro" id="IPR012784">
    <property type="entry name" value="DksA_RNA_pol-bd"/>
</dbReference>
<sequence>MTKFNFITTENIKNTKKILTEEQILNMSEKDYMNEAQLAFFKFRLKKLEYDLLKNIVKTTEYLRETILVPDPVDRATIEEENTLELRARDRERKLLTKIQQSIISIDKKEYGWCKDTGEPIGIPRLLAKPTATLSLEAQKRYELKKKLYND</sequence>
<dbReference type="SUPFAM" id="SSF109635">
    <property type="entry name" value="DnaK suppressor protein DksA, alpha-hairpin domain"/>
    <property type="match status" value="1"/>
</dbReference>
<keyword evidence="2 4" id="KW-0863">Zinc-finger</keyword>
<comment type="subunit">
    <text evidence="4">Interacts directly with the RNA polymerase.</text>
</comment>
<dbReference type="AlphaFoldDB" id="A0A7R7AB13"/>
<dbReference type="Gene3D" id="1.20.120.910">
    <property type="entry name" value="DksA, coiled-coil domain"/>
    <property type="match status" value="1"/>
</dbReference>
<evidence type="ECO:0000313" key="9">
    <source>
        <dbReference type="Proteomes" id="UP000595708"/>
    </source>
</evidence>
<comment type="function">
    <text evidence="4">Transcription factor that acts by binding directly to the RNA polymerase (RNAP). Required for negative regulation of rRNA expression and positive regulation of several amino acid biosynthesis promoters.</text>
</comment>
<dbReference type="Proteomes" id="UP000595708">
    <property type="component" value="Chromosome"/>
</dbReference>
<dbReference type="KEGG" id="parm:PADco_1600"/>
<dbReference type="InterPro" id="IPR048489">
    <property type="entry name" value="DksA_N"/>
</dbReference>
<dbReference type="PANTHER" id="PTHR33823:SF2">
    <property type="entry name" value="RNA POLYMERASE-BINDING TRANSCRIPTION FACTOR DKSA"/>
    <property type="match status" value="1"/>
</dbReference>
<evidence type="ECO:0000256" key="5">
    <source>
        <dbReference type="PROSITE-ProRule" id="PRU00510"/>
    </source>
</evidence>
<gene>
    <name evidence="4 8" type="primary">dksA</name>
    <name evidence="8" type="ORF">PADco_1600</name>
</gene>
<keyword evidence="4" id="KW-0963">Cytoplasm</keyword>
<dbReference type="InterPro" id="IPR000962">
    <property type="entry name" value="Znf_DskA_TraR"/>
</dbReference>
<comment type="caution">
    <text evidence="4">Lacks conserved residue(s) required for the propagation of feature annotation.</text>
</comment>
<evidence type="ECO:0000313" key="8">
    <source>
        <dbReference type="EMBL" id="BCG49580.1"/>
    </source>
</evidence>
<evidence type="ECO:0000256" key="4">
    <source>
        <dbReference type="HAMAP-Rule" id="MF_00926"/>
    </source>
</evidence>
<dbReference type="PANTHER" id="PTHR33823">
    <property type="entry name" value="RNA POLYMERASE-BINDING TRANSCRIPTION FACTOR DKSA-RELATED"/>
    <property type="match status" value="1"/>
</dbReference>
<proteinExistence type="inferred from homology"/>
<evidence type="ECO:0000256" key="1">
    <source>
        <dbReference type="ARBA" id="ARBA00022723"/>
    </source>
</evidence>
<keyword evidence="3 4" id="KW-0862">Zinc</keyword>
<dbReference type="SUPFAM" id="SSF57716">
    <property type="entry name" value="Glucocorticoid receptor-like (DNA-binding domain)"/>
    <property type="match status" value="1"/>
</dbReference>
<dbReference type="Pfam" id="PF21157">
    <property type="entry name" value="DksA_N"/>
    <property type="match status" value="1"/>
</dbReference>
<evidence type="ECO:0000256" key="3">
    <source>
        <dbReference type="ARBA" id="ARBA00022833"/>
    </source>
</evidence>
<feature type="zinc finger region" description="dksA C4-type" evidence="5">
    <location>
        <begin position="114"/>
        <end position="138"/>
    </location>
</feature>
<reference evidence="8 9" key="1">
    <citation type="journal article" date="2020" name="Genome Biol. Evol.">
        <title>Comparative Genomics Underlines Multiple Roles of Profftella, an Obligate Symbiont of Psyllids: Providing Toxins, Vitamins, and Carotenoids.</title>
        <authorList>
            <person name="Nakabachi A."/>
            <person name="Piel J."/>
            <person name="Malenovsky I."/>
            <person name="Hirose Y."/>
        </authorList>
    </citation>
    <scope>NUCLEOTIDE SEQUENCE [LARGE SCALE GENOMIC DNA]</scope>
    <source>
        <strain evidence="8 9">Dco</strain>
    </source>
</reference>
<feature type="domain" description="DnaK suppressor protein DksA N-terminal" evidence="7">
    <location>
        <begin position="37"/>
        <end position="105"/>
    </location>
</feature>
<name>A0A7R7AB13_9PROT</name>
<evidence type="ECO:0000259" key="7">
    <source>
        <dbReference type="Pfam" id="PF21157"/>
    </source>
</evidence>
<comment type="subcellular location">
    <subcellularLocation>
        <location evidence="4">Cytoplasm</location>
    </subcellularLocation>
</comment>
<dbReference type="HAMAP" id="MF_00926">
    <property type="entry name" value="DksA"/>
    <property type="match status" value="1"/>
</dbReference>
<keyword evidence="1 4" id="KW-0479">Metal-binding</keyword>
<dbReference type="GO" id="GO:0008270">
    <property type="term" value="F:zinc ion binding"/>
    <property type="evidence" value="ECO:0007669"/>
    <property type="project" value="UniProtKB-UniRule"/>
</dbReference>
<feature type="domain" description="Zinc finger DksA/TraR C4-type" evidence="6">
    <location>
        <begin position="110"/>
        <end position="143"/>
    </location>
</feature>
<dbReference type="Pfam" id="PF01258">
    <property type="entry name" value="zf-dskA_traR"/>
    <property type="match status" value="1"/>
</dbReference>
<dbReference type="NCBIfam" id="TIGR02420">
    <property type="entry name" value="dksA"/>
    <property type="match status" value="1"/>
</dbReference>
<keyword evidence="9" id="KW-1185">Reference proteome</keyword>
<dbReference type="GO" id="GO:0010468">
    <property type="term" value="P:regulation of gene expression"/>
    <property type="evidence" value="ECO:0007669"/>
    <property type="project" value="UniProtKB-UniRule"/>
</dbReference>
<dbReference type="EMBL" id="AP023215">
    <property type="protein sequence ID" value="BCG49580.1"/>
    <property type="molecule type" value="Genomic_DNA"/>
</dbReference>
<dbReference type="PROSITE" id="PS51128">
    <property type="entry name" value="ZF_DKSA_2"/>
    <property type="match status" value="1"/>
</dbReference>
<protein>
    <recommendedName>
        <fullName evidence="4">RNA polymerase-binding transcription factor DksA</fullName>
    </recommendedName>
</protein>
<dbReference type="InterPro" id="IPR037187">
    <property type="entry name" value="DnaK_N"/>
</dbReference>
<evidence type="ECO:0000256" key="2">
    <source>
        <dbReference type="ARBA" id="ARBA00022771"/>
    </source>
</evidence>
<dbReference type="GO" id="GO:0005737">
    <property type="term" value="C:cytoplasm"/>
    <property type="evidence" value="ECO:0007669"/>
    <property type="project" value="UniProtKB-SubCell"/>
</dbReference>